<dbReference type="SUPFAM" id="SSF50494">
    <property type="entry name" value="Trypsin-like serine proteases"/>
    <property type="match status" value="1"/>
</dbReference>
<dbReference type="EMBL" id="UPHU01000001">
    <property type="protein sequence ID" value="VBA53489.1"/>
    <property type="molecule type" value="Genomic_DNA"/>
</dbReference>
<name>A0A498QUT5_9MYCO</name>
<proteinExistence type="predicted"/>
<dbReference type="InterPro" id="IPR009003">
    <property type="entry name" value="Peptidase_S1_PA"/>
</dbReference>
<evidence type="ECO:0000313" key="1">
    <source>
        <dbReference type="EMBL" id="VBA53489.1"/>
    </source>
</evidence>
<protein>
    <recommendedName>
        <fullName evidence="3">Serine protease</fullName>
    </recommendedName>
</protein>
<sequence length="353" mass="39358">MDTGFSATQLYSACRLTFTHYYEPADHTPRLLYGTGFITGFSTPDNRFALVTNRHLTDIPWVEPNRDGTVLKSVKVELWQSKNLRIEFDIQDPTTYFHVDPYIDICVIPFGPAIDTNAKGYPFDKIENLIPDLSAEFLEFKHGLSWEYLLECETLWGELGPGESVAFPGYPIWFDRLQNRPVFRSGVIASDPQTDYRSNSGEPTIHDGNQQILFDAFSTNGNSGSPVFVAQRGIPPVDLQLQLAPGSSAQPANARLEFSGYRRSFLIGINAGHFNDVDYKQVEEERTDEGADETETVSADAIGLRQSANDHAGLSRMHKLSAIMEILRANADTEASAEVSSRILIRKPAEDDA</sequence>
<evidence type="ECO:0000313" key="2">
    <source>
        <dbReference type="Proteomes" id="UP000268285"/>
    </source>
</evidence>
<dbReference type="RefSeq" id="WP_063468492.1">
    <property type="nucleotide sequence ID" value="NZ_UPHN01000122.1"/>
</dbReference>
<organism evidence="1 2">
    <name type="scientific">Mycobacterium pseudokansasii</name>
    <dbReference type="NCBI Taxonomy" id="2341080"/>
    <lineage>
        <taxon>Bacteria</taxon>
        <taxon>Bacillati</taxon>
        <taxon>Actinomycetota</taxon>
        <taxon>Actinomycetes</taxon>
        <taxon>Mycobacteriales</taxon>
        <taxon>Mycobacteriaceae</taxon>
        <taxon>Mycobacterium</taxon>
    </lineage>
</organism>
<keyword evidence="2" id="KW-1185">Reference proteome</keyword>
<dbReference type="OrthoDB" id="4696264at2"/>
<evidence type="ECO:0008006" key="3">
    <source>
        <dbReference type="Google" id="ProtNLM"/>
    </source>
</evidence>
<dbReference type="AlphaFoldDB" id="A0A498QUT5"/>
<accession>A0A498QUT5</accession>
<gene>
    <name evidence="1" type="ORF">LAUMK142_04088</name>
</gene>
<reference evidence="1 2" key="1">
    <citation type="submission" date="2018-09" db="EMBL/GenBank/DDBJ databases">
        <authorList>
            <person name="Tagini F."/>
        </authorList>
    </citation>
    <scope>NUCLEOTIDE SEQUENCE [LARGE SCALE GENOMIC DNA]</scope>
    <source>
        <strain evidence="1 2">MK142</strain>
    </source>
</reference>
<dbReference type="Proteomes" id="UP000268285">
    <property type="component" value="Unassembled WGS sequence"/>
</dbReference>